<keyword evidence="3 7" id="KW-0813">Transport</keyword>
<feature type="transmembrane region" description="Helical" evidence="8">
    <location>
        <begin position="479"/>
        <end position="497"/>
    </location>
</feature>
<evidence type="ECO:0000256" key="2">
    <source>
        <dbReference type="ARBA" id="ARBA00010992"/>
    </source>
</evidence>
<evidence type="ECO:0000256" key="8">
    <source>
        <dbReference type="SAM" id="Phobius"/>
    </source>
</evidence>
<evidence type="ECO:0000259" key="9">
    <source>
        <dbReference type="PROSITE" id="PS50850"/>
    </source>
</evidence>
<keyword evidence="4 8" id="KW-0812">Transmembrane</keyword>
<feature type="transmembrane region" description="Helical" evidence="8">
    <location>
        <begin position="142"/>
        <end position="165"/>
    </location>
</feature>
<dbReference type="OrthoDB" id="9784658at2"/>
<evidence type="ECO:0000256" key="5">
    <source>
        <dbReference type="ARBA" id="ARBA00022989"/>
    </source>
</evidence>
<dbReference type="InterPro" id="IPR005829">
    <property type="entry name" value="Sugar_transporter_CS"/>
</dbReference>
<feature type="domain" description="Major facilitator superfamily (MFS) profile" evidence="9">
    <location>
        <begin position="76"/>
        <end position="501"/>
    </location>
</feature>
<keyword evidence="6 8" id="KW-0472">Membrane</keyword>
<proteinExistence type="inferred from homology"/>
<organism evidence="10 11">
    <name type="scientific">Lichenibacterium minor</name>
    <dbReference type="NCBI Taxonomy" id="2316528"/>
    <lineage>
        <taxon>Bacteria</taxon>
        <taxon>Pseudomonadati</taxon>
        <taxon>Pseudomonadota</taxon>
        <taxon>Alphaproteobacteria</taxon>
        <taxon>Hyphomicrobiales</taxon>
        <taxon>Lichenihabitantaceae</taxon>
        <taxon>Lichenibacterium</taxon>
    </lineage>
</organism>
<feature type="transmembrane region" description="Helical" evidence="8">
    <location>
        <begin position="314"/>
        <end position="336"/>
    </location>
</feature>
<feature type="transmembrane region" description="Helical" evidence="8">
    <location>
        <begin position="408"/>
        <end position="435"/>
    </location>
</feature>
<evidence type="ECO:0000256" key="6">
    <source>
        <dbReference type="ARBA" id="ARBA00023136"/>
    </source>
</evidence>
<keyword evidence="11" id="KW-1185">Reference proteome</keyword>
<dbReference type="GO" id="GO:0016020">
    <property type="term" value="C:membrane"/>
    <property type="evidence" value="ECO:0007669"/>
    <property type="project" value="UniProtKB-SubCell"/>
</dbReference>
<dbReference type="Pfam" id="PF00083">
    <property type="entry name" value="Sugar_tr"/>
    <property type="match status" value="1"/>
</dbReference>
<feature type="transmembrane region" description="Helical" evidence="8">
    <location>
        <begin position="348"/>
        <end position="373"/>
    </location>
</feature>
<dbReference type="GO" id="GO:0022857">
    <property type="term" value="F:transmembrane transporter activity"/>
    <property type="evidence" value="ECO:0007669"/>
    <property type="project" value="InterPro"/>
</dbReference>
<evidence type="ECO:0000256" key="4">
    <source>
        <dbReference type="ARBA" id="ARBA00022692"/>
    </source>
</evidence>
<reference evidence="10 11" key="1">
    <citation type="submission" date="2018-12" db="EMBL/GenBank/DDBJ databases">
        <authorList>
            <person name="Grouzdev D.S."/>
            <person name="Krutkina M.S."/>
        </authorList>
    </citation>
    <scope>NUCLEOTIDE SEQUENCE [LARGE SCALE GENOMIC DNA]</scope>
    <source>
        <strain evidence="10 11">RmlP026</strain>
    </source>
</reference>
<dbReference type="PRINTS" id="PR00171">
    <property type="entry name" value="SUGRTRNSPORT"/>
</dbReference>
<dbReference type="InterPro" id="IPR020846">
    <property type="entry name" value="MFS_dom"/>
</dbReference>
<evidence type="ECO:0000256" key="7">
    <source>
        <dbReference type="RuleBase" id="RU003346"/>
    </source>
</evidence>
<dbReference type="AlphaFoldDB" id="A0A4Q2UA28"/>
<evidence type="ECO:0000256" key="3">
    <source>
        <dbReference type="ARBA" id="ARBA00022448"/>
    </source>
</evidence>
<dbReference type="InterPro" id="IPR003663">
    <property type="entry name" value="Sugar/inositol_transpt"/>
</dbReference>
<dbReference type="InterPro" id="IPR005828">
    <property type="entry name" value="MFS_sugar_transport-like"/>
</dbReference>
<dbReference type="SUPFAM" id="SSF103473">
    <property type="entry name" value="MFS general substrate transporter"/>
    <property type="match status" value="1"/>
</dbReference>
<dbReference type="PANTHER" id="PTHR48020:SF12">
    <property type="entry name" value="PROTON MYO-INOSITOL COTRANSPORTER"/>
    <property type="match status" value="1"/>
</dbReference>
<feature type="transmembrane region" description="Helical" evidence="8">
    <location>
        <begin position="380"/>
        <end position="402"/>
    </location>
</feature>
<feature type="transmembrane region" description="Helical" evidence="8">
    <location>
        <begin position="201"/>
        <end position="222"/>
    </location>
</feature>
<gene>
    <name evidence="10" type="ORF">D3273_06920</name>
</gene>
<dbReference type="PROSITE" id="PS00216">
    <property type="entry name" value="SUGAR_TRANSPORT_1"/>
    <property type="match status" value="1"/>
</dbReference>
<keyword evidence="5 8" id="KW-1133">Transmembrane helix</keyword>
<dbReference type="EMBL" id="QYBB01000005">
    <property type="protein sequence ID" value="RYC32808.1"/>
    <property type="molecule type" value="Genomic_DNA"/>
</dbReference>
<dbReference type="InterPro" id="IPR036259">
    <property type="entry name" value="MFS_trans_sf"/>
</dbReference>
<evidence type="ECO:0000256" key="1">
    <source>
        <dbReference type="ARBA" id="ARBA00004141"/>
    </source>
</evidence>
<feature type="transmembrane region" description="Helical" evidence="8">
    <location>
        <begin position="228"/>
        <end position="249"/>
    </location>
</feature>
<protein>
    <submittedName>
        <fullName evidence="10">Sugar porter family MFS transporter</fullName>
    </submittedName>
</protein>
<comment type="subcellular location">
    <subcellularLocation>
        <location evidence="1">Membrane</location>
        <topology evidence="1">Multi-pass membrane protein</topology>
    </subcellularLocation>
</comment>
<dbReference type="InterPro" id="IPR050814">
    <property type="entry name" value="Myo-inositol_Transporter"/>
</dbReference>
<evidence type="ECO:0000313" key="11">
    <source>
        <dbReference type="Proteomes" id="UP000290759"/>
    </source>
</evidence>
<feature type="transmembrane region" description="Helical" evidence="8">
    <location>
        <begin position="70"/>
        <end position="89"/>
    </location>
</feature>
<reference evidence="10 11" key="2">
    <citation type="submission" date="2019-02" db="EMBL/GenBank/DDBJ databases">
        <title>'Lichenibacterium ramalinii' gen. nov. sp. nov., 'Lichenibacterium minor' gen. nov. sp. nov.</title>
        <authorList>
            <person name="Pankratov T."/>
        </authorList>
    </citation>
    <scope>NUCLEOTIDE SEQUENCE [LARGE SCALE GENOMIC DNA]</scope>
    <source>
        <strain evidence="10 11">RmlP026</strain>
    </source>
</reference>
<feature type="transmembrane region" description="Helical" evidence="8">
    <location>
        <begin position="447"/>
        <end position="467"/>
    </location>
</feature>
<comment type="caution">
    <text evidence="10">The sequence shown here is derived from an EMBL/GenBank/DDBJ whole genome shotgun (WGS) entry which is preliminary data.</text>
</comment>
<dbReference type="NCBIfam" id="TIGR00879">
    <property type="entry name" value="SP"/>
    <property type="match status" value="1"/>
</dbReference>
<dbReference type="Proteomes" id="UP000290759">
    <property type="component" value="Unassembled WGS sequence"/>
</dbReference>
<accession>A0A4Q2UA28</accession>
<dbReference type="PANTHER" id="PTHR48020">
    <property type="entry name" value="PROTON MYO-INOSITOL COTRANSPORTER"/>
    <property type="match status" value="1"/>
</dbReference>
<feature type="transmembrane region" description="Helical" evidence="8">
    <location>
        <begin position="109"/>
        <end position="130"/>
    </location>
</feature>
<name>A0A4Q2UA28_9HYPH</name>
<evidence type="ECO:0000313" key="10">
    <source>
        <dbReference type="EMBL" id="RYC32808.1"/>
    </source>
</evidence>
<dbReference type="PROSITE" id="PS00217">
    <property type="entry name" value="SUGAR_TRANSPORT_2"/>
    <property type="match status" value="1"/>
</dbReference>
<dbReference type="PROSITE" id="PS50850">
    <property type="entry name" value="MFS"/>
    <property type="match status" value="1"/>
</dbReference>
<sequence length="517" mass="53396">MFGARLAQGRGEVGQWVGHGSRQRAKGRFGRGCGIGCQGGVNVALRRATPPPDGAFRPPVRSPRSREGTAMHAALIAATAALGGLLFGYDTGVISGALLFLRDAFHLSPLMQGVVTSIALLGAAVGAGFAGSLSDRYGRRPLILVTALIFVVGSLVSAVATALWVLLAGRLLVGLGIGVSSMLAPLYLAETAPAESRGAMVSLNQLMITTGILVSYLIGYGFAAGGDWRWMLGLGALPGLVLAGGMLALPESPRWLAGHGHLADARRALQALRGTGETARAIEAELDGIEADIAREAKGRGRTSLSDPALRMPLVVGVGLAVFQQVTGINTVIYFAPTIFQAAGLSSASASILATAGVGAVNVAMTLVAIRLIDRVGRRVLLLVGLAGMAASLVVLGGAFLLGAGGALGWVTAASLTAYVGFFAIGLGPVFWLLISEIFPTAARGRCMGVATVANWGFNLVVALTFLDLVDGIGRPATFFLYAALTVLGFVFTLRLVPETKGRGLEDMEAAWAERRR</sequence>
<feature type="transmembrane region" description="Helical" evidence="8">
    <location>
        <begin position="171"/>
        <end position="189"/>
    </location>
</feature>
<comment type="similarity">
    <text evidence="2 7">Belongs to the major facilitator superfamily. Sugar transporter (TC 2.A.1.1) family.</text>
</comment>
<dbReference type="FunFam" id="1.20.1250.20:FF:000073">
    <property type="entry name" value="MFS myo-inositol transporter, putative"/>
    <property type="match status" value="1"/>
</dbReference>
<dbReference type="Gene3D" id="1.20.1250.20">
    <property type="entry name" value="MFS general substrate transporter like domains"/>
    <property type="match status" value="1"/>
</dbReference>